<dbReference type="EMBL" id="JACTAM010000022">
    <property type="protein sequence ID" value="KAI2650645.1"/>
    <property type="molecule type" value="Genomic_DNA"/>
</dbReference>
<gene>
    <name evidence="1" type="ORF">H4Q32_000678</name>
</gene>
<proteinExistence type="predicted"/>
<dbReference type="PANTHER" id="PTHR31635">
    <property type="entry name" value="REVERSE TRANSCRIPTASE DOMAIN-CONTAINING PROTEIN-RELATED"/>
    <property type="match status" value="1"/>
</dbReference>
<organism evidence="1 2">
    <name type="scientific">Labeo rohita</name>
    <name type="common">Indian major carp</name>
    <name type="synonym">Cyprinus rohita</name>
    <dbReference type="NCBI Taxonomy" id="84645"/>
    <lineage>
        <taxon>Eukaryota</taxon>
        <taxon>Metazoa</taxon>
        <taxon>Chordata</taxon>
        <taxon>Craniata</taxon>
        <taxon>Vertebrata</taxon>
        <taxon>Euteleostomi</taxon>
        <taxon>Actinopterygii</taxon>
        <taxon>Neopterygii</taxon>
        <taxon>Teleostei</taxon>
        <taxon>Ostariophysi</taxon>
        <taxon>Cypriniformes</taxon>
        <taxon>Cyprinidae</taxon>
        <taxon>Labeoninae</taxon>
        <taxon>Labeonini</taxon>
        <taxon>Labeo</taxon>
    </lineage>
</organism>
<dbReference type="Proteomes" id="UP000830375">
    <property type="component" value="Unassembled WGS sequence"/>
</dbReference>
<comment type="caution">
    <text evidence="1">The sequence shown here is derived from an EMBL/GenBank/DDBJ whole genome shotgun (WGS) entry which is preliminary data.</text>
</comment>
<evidence type="ECO:0000313" key="2">
    <source>
        <dbReference type="Proteomes" id="UP000830375"/>
    </source>
</evidence>
<reference evidence="1 2" key="1">
    <citation type="submission" date="2022-01" db="EMBL/GenBank/DDBJ databases">
        <title>A high-quality chromosome-level genome assembly of rohu carp, Labeo rohita.</title>
        <authorList>
            <person name="Arick M.A. II"/>
            <person name="Hsu C.-Y."/>
            <person name="Magbanua Z."/>
            <person name="Pechanova O."/>
            <person name="Grover C."/>
            <person name="Miller E."/>
            <person name="Thrash A."/>
            <person name="Ezzel L."/>
            <person name="Alam S."/>
            <person name="Benzie J."/>
            <person name="Hamilton M."/>
            <person name="Karsi A."/>
            <person name="Lawrence M.L."/>
            <person name="Peterson D.G."/>
        </authorList>
    </citation>
    <scope>NUCLEOTIDE SEQUENCE [LARGE SCALE GENOMIC DNA]</scope>
    <source>
        <strain evidence="2">BAU-BD-2019</strain>
        <tissue evidence="1">Blood</tissue>
    </source>
</reference>
<keyword evidence="2" id="KW-1185">Reference proteome</keyword>
<evidence type="ECO:0000313" key="1">
    <source>
        <dbReference type="EMBL" id="KAI2650645.1"/>
    </source>
</evidence>
<protein>
    <submittedName>
        <fullName evidence="1">LINE-1 retrotransposable element ORF2 protein</fullName>
    </submittedName>
</protein>
<name>A0ABQ8LIZ8_LABRO</name>
<dbReference type="PANTHER" id="PTHR31635:SF196">
    <property type="entry name" value="REVERSE TRANSCRIPTASE DOMAIN-CONTAINING PROTEIN-RELATED"/>
    <property type="match status" value="1"/>
</dbReference>
<sequence>MLALLIRNSKIESLFEQDLVISLKLNICKCEIITIHECPLKTAYNISIKSSVKYLGIHIYKDEIMMEKQNVWDRWNECRGRLDAWTQRDLSIFGRIYLTKMKSLARCIYPAFCLSISNKAINTINQINFNFIWRKHVHYIKRVQLIQDYENGRLQAFDFSCINVLHLMNEDGSLLSFSDFCSKYSLHCEHKQFEHVLKAIPKSFIGLVQNTIVNIPDGSCELPSLLFNGNDLQALLPNYHVERETRGEGIHVQAFIEWTRQRHGQTGRVREITNRYGRERHKRSP</sequence>
<accession>A0ABQ8LIZ8</accession>